<keyword evidence="2" id="KW-1185">Reference proteome</keyword>
<dbReference type="Proteomes" id="UP001217582">
    <property type="component" value="Chromosome 9"/>
</dbReference>
<proteinExistence type="predicted"/>
<dbReference type="AlphaFoldDB" id="A0AAJ6CPQ0"/>
<dbReference type="EMBL" id="CP119924">
    <property type="protein sequence ID" value="WFD17723.1"/>
    <property type="molecule type" value="Genomic_DNA"/>
</dbReference>
<accession>A0AAJ6CPQ0</accession>
<evidence type="ECO:0000313" key="2">
    <source>
        <dbReference type="Proteomes" id="UP001217582"/>
    </source>
</evidence>
<gene>
    <name evidence="1" type="ORF">MARU1_003786</name>
</gene>
<organism evidence="1 2">
    <name type="scientific">Malassezia arunalokei</name>
    <dbReference type="NCBI Taxonomy" id="1514897"/>
    <lineage>
        <taxon>Eukaryota</taxon>
        <taxon>Fungi</taxon>
        <taxon>Dikarya</taxon>
        <taxon>Basidiomycota</taxon>
        <taxon>Ustilaginomycotina</taxon>
        <taxon>Malasseziomycetes</taxon>
        <taxon>Malasseziales</taxon>
        <taxon>Malasseziaceae</taxon>
        <taxon>Malassezia</taxon>
    </lineage>
</organism>
<evidence type="ECO:0000313" key="1">
    <source>
        <dbReference type="EMBL" id="WFD17723.1"/>
    </source>
</evidence>
<protein>
    <submittedName>
        <fullName evidence="1">Uncharacterized protein</fullName>
    </submittedName>
</protein>
<name>A0AAJ6CPQ0_9BASI</name>
<reference evidence="1 2" key="1">
    <citation type="submission" date="2023-03" db="EMBL/GenBank/DDBJ databases">
        <title>Mating type loci evolution in Malassezia.</title>
        <authorList>
            <person name="Coelho M.A."/>
        </authorList>
    </citation>
    <scope>NUCLEOTIDE SEQUENCE [LARGE SCALE GENOMIC DNA]</scope>
    <source>
        <strain evidence="1 2">CBS 13387</strain>
    </source>
</reference>
<sequence length="247" mass="27488">MTSDSYGVDLRRYLSQSDASFFVGDVLNSITGCDTLVSLHLQPGPHNRQDELKSFTYVSHSIKEFFDNVQKVPEKFINDSAFHLCVDPQVQWVGHDEKVATVHDHPDLFKPQHESGPDALAKEIIANVTHSYVNGEYLYLGDPISAGYVSCTETRFDWEQDKQMYNLSKVDGSYGTNITKQWLNINNTDSIKKLSMACTRILGAARGKRPLPEDKDADDAGVTLVSSHLSVQVLFALFVAILVVSCA</sequence>